<keyword evidence="3" id="KW-1185">Reference proteome</keyword>
<evidence type="ECO:0000313" key="3">
    <source>
        <dbReference type="Proteomes" id="UP001321473"/>
    </source>
</evidence>
<reference evidence="2 3" key="1">
    <citation type="journal article" date="2023" name="Arcadia Sci">
        <title>De novo assembly of a long-read Amblyomma americanum tick genome.</title>
        <authorList>
            <person name="Chou S."/>
            <person name="Poskanzer K.E."/>
            <person name="Rollins M."/>
            <person name="Thuy-Boun P.S."/>
        </authorList>
    </citation>
    <scope>NUCLEOTIDE SEQUENCE [LARGE SCALE GENOMIC DNA]</scope>
    <source>
        <strain evidence="2">F_SG_1</strain>
        <tissue evidence="2">Salivary glands</tissue>
    </source>
</reference>
<gene>
    <name evidence="2" type="ORF">V5799_034012</name>
</gene>
<keyword evidence="1" id="KW-0677">Repeat</keyword>
<dbReference type="PANTHER" id="PTHR24111">
    <property type="entry name" value="LEUCINE-RICH REPEAT-CONTAINING PROTEIN 34"/>
    <property type="match status" value="1"/>
</dbReference>
<accession>A0AAQ4DLP4</accession>
<proteinExistence type="predicted"/>
<name>A0AAQ4DLP4_AMBAM</name>
<dbReference type="PANTHER" id="PTHR24111:SF0">
    <property type="entry name" value="LEUCINE-RICH REPEAT-CONTAINING PROTEIN"/>
    <property type="match status" value="1"/>
</dbReference>
<dbReference type="SUPFAM" id="SSF52047">
    <property type="entry name" value="RNI-like"/>
    <property type="match status" value="1"/>
</dbReference>
<dbReference type="Proteomes" id="UP001321473">
    <property type="component" value="Unassembled WGS sequence"/>
</dbReference>
<dbReference type="InterPro" id="IPR052201">
    <property type="entry name" value="LRR-containing_regulator"/>
</dbReference>
<dbReference type="EMBL" id="JARKHS020029356">
    <property type="protein sequence ID" value="KAK8763384.1"/>
    <property type="molecule type" value="Genomic_DNA"/>
</dbReference>
<organism evidence="2 3">
    <name type="scientific">Amblyomma americanum</name>
    <name type="common">Lone star tick</name>
    <dbReference type="NCBI Taxonomy" id="6943"/>
    <lineage>
        <taxon>Eukaryota</taxon>
        <taxon>Metazoa</taxon>
        <taxon>Ecdysozoa</taxon>
        <taxon>Arthropoda</taxon>
        <taxon>Chelicerata</taxon>
        <taxon>Arachnida</taxon>
        <taxon>Acari</taxon>
        <taxon>Parasitiformes</taxon>
        <taxon>Ixodida</taxon>
        <taxon>Ixodoidea</taxon>
        <taxon>Ixodidae</taxon>
        <taxon>Amblyomminae</taxon>
        <taxon>Amblyomma</taxon>
    </lineage>
</organism>
<evidence type="ECO:0008006" key="4">
    <source>
        <dbReference type="Google" id="ProtNLM"/>
    </source>
</evidence>
<evidence type="ECO:0000313" key="2">
    <source>
        <dbReference type="EMBL" id="KAK8763384.1"/>
    </source>
</evidence>
<evidence type="ECO:0000256" key="1">
    <source>
        <dbReference type="ARBA" id="ARBA00022737"/>
    </source>
</evidence>
<dbReference type="AlphaFoldDB" id="A0AAQ4DLP4"/>
<dbReference type="Gene3D" id="3.80.10.10">
    <property type="entry name" value="Ribonuclease Inhibitor"/>
    <property type="match status" value="3"/>
</dbReference>
<comment type="caution">
    <text evidence="2">The sequence shown here is derived from an EMBL/GenBank/DDBJ whole genome shotgun (WGS) entry which is preliminary data.</text>
</comment>
<dbReference type="InterPro" id="IPR032675">
    <property type="entry name" value="LRR_dom_sf"/>
</dbReference>
<protein>
    <recommendedName>
        <fullName evidence="4">Ran gtpase-activating protein</fullName>
    </recommendedName>
</protein>
<sequence length="515" mass="56760">MESTLSLVVVNSLQRLDKCESLTISVRQHRYDRDTATAAMTRLMGSMARVKKLRLISACLDWNVSAIADALKTNVKLTTLKLELFECSSSPKELFAALEVNTTLKTLLIGFSRTDGSCAQALALAVSKNASLLNLVLFGHVADHCMISIAEGLQLNTTLEKLQFAGAAAGVDGVFALCDALYTNKTLKKLVFSDFSATQEERAALAKKLAGCNGYSRVLLPLAEPDLPCLSALLTCPTSSLKELGQLNVDLISDAGLKLLFDALASSSHVRTLKVAIDTRSQARRAALCSLLRANRSFRSITISLQNDQGQCVQELLDALEANRNISELVIDAFDLEMQTIESLSDFFARNRTIIKFKLPFLTPDTYRIVENLSRGMMMNPLIVEFETCLFSTDDRATYFISQMLRRNRSVLNRAVDFVVLHCNDKRAAEAFELFRGKPCLLDKVTETSGKTESEAQFAIASARNCLLDNYLVITGIVRRSVMCHPRGSGTECDQLNADCWQAIVRHLKVSDVLS</sequence>